<evidence type="ECO:0000313" key="3">
    <source>
        <dbReference type="Proteomes" id="UP001356095"/>
    </source>
</evidence>
<dbReference type="EMBL" id="JAUZMY010000003">
    <property type="protein sequence ID" value="MEE2036564.1"/>
    <property type="molecule type" value="Genomic_DNA"/>
</dbReference>
<evidence type="ECO:0000313" key="2">
    <source>
        <dbReference type="EMBL" id="MEE2036564.1"/>
    </source>
</evidence>
<organism evidence="2 3">
    <name type="scientific">Nocardiopsis codii</name>
    <dbReference type="NCBI Taxonomy" id="3065942"/>
    <lineage>
        <taxon>Bacteria</taxon>
        <taxon>Bacillati</taxon>
        <taxon>Actinomycetota</taxon>
        <taxon>Actinomycetes</taxon>
        <taxon>Streptosporangiales</taxon>
        <taxon>Nocardiopsidaceae</taxon>
        <taxon>Nocardiopsis</taxon>
    </lineage>
</organism>
<keyword evidence="3" id="KW-1185">Reference proteome</keyword>
<keyword evidence="1" id="KW-0812">Transmembrane</keyword>
<keyword evidence="1" id="KW-1133">Transmembrane helix</keyword>
<dbReference type="Proteomes" id="UP001356095">
    <property type="component" value="Unassembled WGS sequence"/>
</dbReference>
<evidence type="ECO:0000256" key="1">
    <source>
        <dbReference type="SAM" id="Phobius"/>
    </source>
</evidence>
<name>A0ABU7K2Z3_9ACTN</name>
<protein>
    <recommendedName>
        <fullName evidence="4">DUF485 domain-containing protein</fullName>
    </recommendedName>
</protein>
<accession>A0ABU7K2Z3</accession>
<keyword evidence="1" id="KW-0472">Membrane</keyword>
<gene>
    <name evidence="2" type="ORF">Q8791_04920</name>
</gene>
<comment type="caution">
    <text evidence="2">The sequence shown here is derived from an EMBL/GenBank/DDBJ whole genome shotgun (WGS) entry which is preliminary data.</text>
</comment>
<feature type="transmembrane region" description="Helical" evidence="1">
    <location>
        <begin position="86"/>
        <end position="105"/>
    </location>
</feature>
<sequence>MSPRREKLTSPQTRIALARGNRPAQHLLPIPEPVDTEAARRLFHAQRRTAVRTVALLTVLLFGVSGAFAAFPVLGHVRLGGVPLSWLLLAAGIYPLLFGLALWHVRSAERIERRAAAEAPRRAEPPGRER</sequence>
<dbReference type="RefSeq" id="WP_330090357.1">
    <property type="nucleotide sequence ID" value="NZ_JAUZMY010000003.1"/>
</dbReference>
<proteinExistence type="predicted"/>
<feature type="transmembrane region" description="Helical" evidence="1">
    <location>
        <begin position="50"/>
        <end position="74"/>
    </location>
</feature>
<reference evidence="2 3" key="1">
    <citation type="submission" date="2023-08" db="EMBL/GenBank/DDBJ databases">
        <authorList>
            <person name="Girao M."/>
            <person name="Carvalho M.F."/>
        </authorList>
    </citation>
    <scope>NUCLEOTIDE SEQUENCE [LARGE SCALE GENOMIC DNA]</scope>
    <source>
        <strain evidence="2 3">CT-R113</strain>
    </source>
</reference>
<evidence type="ECO:0008006" key="4">
    <source>
        <dbReference type="Google" id="ProtNLM"/>
    </source>
</evidence>